<evidence type="ECO:0000256" key="1">
    <source>
        <dbReference type="ARBA" id="ARBA00001971"/>
    </source>
</evidence>
<keyword evidence="13" id="KW-1185">Reference proteome</keyword>
<evidence type="ECO:0000256" key="7">
    <source>
        <dbReference type="ARBA" id="ARBA00022448"/>
    </source>
</evidence>
<evidence type="ECO:0000256" key="8">
    <source>
        <dbReference type="ARBA" id="ARBA00022692"/>
    </source>
</evidence>
<accession>A0ABS6SDQ5</accession>
<comment type="caution">
    <text evidence="12">The sequence shown here is derived from an EMBL/GenBank/DDBJ whole genome shotgun (WGS) entry which is preliminary data.</text>
</comment>
<evidence type="ECO:0000256" key="9">
    <source>
        <dbReference type="ARBA" id="ARBA00022989"/>
    </source>
</evidence>
<comment type="subunit">
    <text evidence="5">Part of an enzyme complex containing four subunits: a flavoprotein, an iron-sulfur protein, plus two membrane-anchoring proteins, SdhC and SdhD.</text>
</comment>
<comment type="function">
    <text evidence="2">Membrane-anchoring subunit of succinate dehydrogenase (SDH).</text>
</comment>
<dbReference type="Pfam" id="PF01127">
    <property type="entry name" value="Sdh_cyt"/>
    <property type="match status" value="1"/>
</dbReference>
<sequence>MAVERGTALGRVRGLGSAKGGAHHWWVQRLTAVSNLLLLTWFVASLVSLPTLDYFTMSEWLSQPLVAVPMALLILSVFYHLRLGLQVVVEDYVDGGARIALLLFISAFAITGAALSLFSLFTIAFGA</sequence>
<dbReference type="InterPro" id="IPR000701">
    <property type="entry name" value="SuccDH_FuR_B_TM-su"/>
</dbReference>
<evidence type="ECO:0000313" key="12">
    <source>
        <dbReference type="EMBL" id="MBV7256553.1"/>
    </source>
</evidence>
<organism evidence="12 13">
    <name type="scientific">Pacificimonas pallii</name>
    <dbReference type="NCBI Taxonomy" id="2827236"/>
    <lineage>
        <taxon>Bacteria</taxon>
        <taxon>Pseudomonadati</taxon>
        <taxon>Pseudomonadota</taxon>
        <taxon>Alphaproteobacteria</taxon>
        <taxon>Sphingomonadales</taxon>
        <taxon>Sphingosinicellaceae</taxon>
        <taxon>Pacificimonas</taxon>
    </lineage>
</organism>
<dbReference type="Proteomes" id="UP000722336">
    <property type="component" value="Unassembled WGS sequence"/>
</dbReference>
<evidence type="ECO:0000256" key="4">
    <source>
        <dbReference type="ARBA" id="ARBA00005163"/>
    </source>
</evidence>
<evidence type="ECO:0000256" key="2">
    <source>
        <dbReference type="ARBA" id="ARBA00004050"/>
    </source>
</evidence>
<dbReference type="InterPro" id="IPR014312">
    <property type="entry name" value="Succ_DH_anchor"/>
</dbReference>
<evidence type="ECO:0000256" key="11">
    <source>
        <dbReference type="SAM" id="Phobius"/>
    </source>
</evidence>
<name>A0ABS6SDQ5_9SPHN</name>
<keyword evidence="8 11" id="KW-0812">Transmembrane</keyword>
<feature type="transmembrane region" description="Helical" evidence="11">
    <location>
        <begin position="32"/>
        <end position="52"/>
    </location>
</feature>
<evidence type="ECO:0000256" key="5">
    <source>
        <dbReference type="ARBA" id="ARBA00011558"/>
    </source>
</evidence>
<dbReference type="CDD" id="cd03495">
    <property type="entry name" value="SQR_TypeC_SdhD_like"/>
    <property type="match status" value="1"/>
</dbReference>
<protein>
    <recommendedName>
        <fullName evidence="6">Succinate dehydrogenase hydrophobic membrane anchor subunit</fullName>
    </recommendedName>
</protein>
<dbReference type="RefSeq" id="WP_218445209.1">
    <property type="nucleotide sequence ID" value="NZ_JAGSPA010000002.1"/>
</dbReference>
<keyword evidence="7" id="KW-0813">Transport</keyword>
<keyword evidence="9 11" id="KW-1133">Transmembrane helix</keyword>
<feature type="transmembrane region" description="Helical" evidence="11">
    <location>
        <begin position="64"/>
        <end position="81"/>
    </location>
</feature>
<evidence type="ECO:0000313" key="13">
    <source>
        <dbReference type="Proteomes" id="UP000722336"/>
    </source>
</evidence>
<comment type="cofactor">
    <cofactor evidence="1">
        <name>heme</name>
        <dbReference type="ChEBI" id="CHEBI:30413"/>
    </cofactor>
</comment>
<evidence type="ECO:0000256" key="10">
    <source>
        <dbReference type="ARBA" id="ARBA00023136"/>
    </source>
</evidence>
<comment type="subcellular location">
    <subcellularLocation>
        <location evidence="3">Membrane</location>
        <topology evidence="3">Multi-pass membrane protein</topology>
    </subcellularLocation>
</comment>
<keyword evidence="10 11" id="KW-0472">Membrane</keyword>
<feature type="transmembrane region" description="Helical" evidence="11">
    <location>
        <begin position="101"/>
        <end position="125"/>
    </location>
</feature>
<comment type="pathway">
    <text evidence="4">Carbohydrate metabolism; tricarboxylic acid cycle.</text>
</comment>
<evidence type="ECO:0000256" key="3">
    <source>
        <dbReference type="ARBA" id="ARBA00004141"/>
    </source>
</evidence>
<reference evidence="12 13" key="1">
    <citation type="submission" date="2021-04" db="EMBL/GenBank/DDBJ databases">
        <authorList>
            <person name="Pira H."/>
            <person name="Risdian C."/>
            <person name="Wink J."/>
        </authorList>
    </citation>
    <scope>NUCLEOTIDE SEQUENCE [LARGE SCALE GENOMIC DNA]</scope>
    <source>
        <strain evidence="12 13">WHA3</strain>
    </source>
</reference>
<dbReference type="NCBIfam" id="TIGR02968">
    <property type="entry name" value="succ_dehyd_anc"/>
    <property type="match status" value="1"/>
</dbReference>
<proteinExistence type="predicted"/>
<evidence type="ECO:0000256" key="6">
    <source>
        <dbReference type="ARBA" id="ARBA00019425"/>
    </source>
</evidence>
<gene>
    <name evidence="12" type="primary">sdhD</name>
    <name evidence="12" type="ORF">KCG44_07115</name>
</gene>
<dbReference type="EMBL" id="JAGSPA010000002">
    <property type="protein sequence ID" value="MBV7256553.1"/>
    <property type="molecule type" value="Genomic_DNA"/>
</dbReference>